<dbReference type="InterPro" id="IPR029016">
    <property type="entry name" value="GAF-like_dom_sf"/>
</dbReference>
<proteinExistence type="predicted"/>
<dbReference type="InterPro" id="IPR013767">
    <property type="entry name" value="PAS_fold"/>
</dbReference>
<feature type="domain" description="PAS" evidence="2">
    <location>
        <begin position="228"/>
        <end position="294"/>
    </location>
</feature>
<dbReference type="CDD" id="cd00130">
    <property type="entry name" value="PAS"/>
    <property type="match status" value="1"/>
</dbReference>
<accession>A0ABQ0E605</accession>
<evidence type="ECO:0000256" key="1">
    <source>
        <dbReference type="SAM" id="MobiDB-lite"/>
    </source>
</evidence>
<organism evidence="3 4">
    <name type="scientific">Desulfovibrio falkowii</name>
    <dbReference type="NCBI Taxonomy" id="3136602"/>
    <lineage>
        <taxon>Bacteria</taxon>
        <taxon>Pseudomonadati</taxon>
        <taxon>Thermodesulfobacteriota</taxon>
        <taxon>Desulfovibrionia</taxon>
        <taxon>Desulfovibrionales</taxon>
        <taxon>Desulfovibrionaceae</taxon>
        <taxon>Desulfovibrio</taxon>
    </lineage>
</organism>
<dbReference type="SUPFAM" id="SSF55785">
    <property type="entry name" value="PYP-like sensor domain (PAS domain)"/>
    <property type="match status" value="1"/>
</dbReference>
<protein>
    <recommendedName>
        <fullName evidence="2">PAS domain-containing protein</fullName>
    </recommendedName>
</protein>
<dbReference type="InterPro" id="IPR035965">
    <property type="entry name" value="PAS-like_dom_sf"/>
</dbReference>
<name>A0ABQ0E605_9BACT</name>
<reference evidence="3 4" key="1">
    <citation type="journal article" date="2025" name="Int. J. Syst. Evol. Microbiol.">
        <title>Desulfovibrio falkowii sp. nov., Porphyromonas miyakawae sp. nov., Mediterraneibacter flintii sp. nov. and Owariibacterium komagatae gen. nov., sp. nov., isolated from human faeces.</title>
        <authorList>
            <person name="Hamaguchi T."/>
            <person name="Ohara M."/>
            <person name="Hisatomi A."/>
            <person name="Sekiguchi K."/>
            <person name="Takeda J.I."/>
            <person name="Ueyama J."/>
            <person name="Ito M."/>
            <person name="Nishiwaki H."/>
            <person name="Ogi T."/>
            <person name="Hirayama M."/>
            <person name="Ohkuma M."/>
            <person name="Sakamoto M."/>
            <person name="Ohno K."/>
        </authorList>
    </citation>
    <scope>NUCLEOTIDE SEQUENCE [LARGE SCALE GENOMIC DNA]</scope>
    <source>
        <strain evidence="3 4">13CB8C</strain>
    </source>
</reference>
<dbReference type="InterPro" id="IPR000014">
    <property type="entry name" value="PAS"/>
</dbReference>
<dbReference type="Gene3D" id="3.30.450.20">
    <property type="entry name" value="PAS domain"/>
    <property type="match status" value="1"/>
</dbReference>
<comment type="caution">
    <text evidence="3">The sequence shown here is derived from an EMBL/GenBank/DDBJ whole genome shotgun (WGS) entry which is preliminary data.</text>
</comment>
<dbReference type="Gene3D" id="3.30.450.40">
    <property type="match status" value="1"/>
</dbReference>
<evidence type="ECO:0000259" key="2">
    <source>
        <dbReference type="SMART" id="SM00091"/>
    </source>
</evidence>
<gene>
    <name evidence="3" type="ORF">Defa_06330</name>
</gene>
<evidence type="ECO:0000313" key="4">
    <source>
        <dbReference type="Proteomes" id="UP001628192"/>
    </source>
</evidence>
<evidence type="ECO:0000313" key="3">
    <source>
        <dbReference type="EMBL" id="GAB1253146.1"/>
    </source>
</evidence>
<dbReference type="RefSeq" id="WP_407844195.1">
    <property type="nucleotide sequence ID" value="NZ_BAAFSG010000001.1"/>
</dbReference>
<feature type="region of interest" description="Disordered" evidence="1">
    <location>
        <begin position="338"/>
        <end position="359"/>
    </location>
</feature>
<feature type="compositionally biased region" description="Basic and acidic residues" evidence="1">
    <location>
        <begin position="344"/>
        <end position="353"/>
    </location>
</feature>
<dbReference type="SMART" id="SM00091">
    <property type="entry name" value="PAS"/>
    <property type="match status" value="1"/>
</dbReference>
<keyword evidence="4" id="KW-1185">Reference proteome</keyword>
<dbReference type="EMBL" id="BAAFSG010000001">
    <property type="protein sequence ID" value="GAB1253146.1"/>
    <property type="molecule type" value="Genomic_DNA"/>
</dbReference>
<sequence>MKCLSSGVSPQNPVYQQTIHDAWKDFIDGGEIRGRIPEHILDGWLLSRKARIDPLRVLEVPVLERQPFRELCDRSAALLTAAAPVLDMLDACISGTGHMAILTASSGHILATVGDKDLLDVARAQYNMPGADRNIDKVGASAIGMALRRCSPVQIYGYEHYSAALHSWRCASAPILADASGVQAVLTISGNIASPEIQALALVTTFANYIGMRVRQQNIEVSGQRLEALLRNAHESLSYPLLVLNGSGGITHANTHAARLFTRNGPDLPGRDAASLVSTADAGRLRRAIFTQREGRDTLTFLTDQGPQRIACTFTPVEMSEGEPVGMALALKPVPAGATGDGMSFRERGRREGGAAAAP</sequence>
<dbReference type="Pfam" id="PF00989">
    <property type="entry name" value="PAS"/>
    <property type="match status" value="1"/>
</dbReference>
<dbReference type="Proteomes" id="UP001628192">
    <property type="component" value="Unassembled WGS sequence"/>
</dbReference>